<keyword evidence="2" id="KW-1185">Reference proteome</keyword>
<dbReference type="Proteomes" id="UP000267418">
    <property type="component" value="Unassembled WGS sequence"/>
</dbReference>
<sequence>MITTLSQAPDSIVLEPGQSLRLPVDAGAWLHLAEGRARVVSPPGWLGETVFMTETPLEEGDVHRLPHGGWIEVSALTPVHLRVHAPLSVRRAPRAAVAEARPVMRFVRLLTGW</sequence>
<gene>
    <name evidence="1" type="ORF">EJP69_09680</name>
</gene>
<organism evidence="1 2">
    <name type="scientific">Variovorax gossypii</name>
    <dbReference type="NCBI Taxonomy" id="1679495"/>
    <lineage>
        <taxon>Bacteria</taxon>
        <taxon>Pseudomonadati</taxon>
        <taxon>Pseudomonadota</taxon>
        <taxon>Betaproteobacteria</taxon>
        <taxon>Burkholderiales</taxon>
        <taxon>Comamonadaceae</taxon>
        <taxon>Variovorax</taxon>
    </lineage>
</organism>
<evidence type="ECO:0000313" key="2">
    <source>
        <dbReference type="Proteomes" id="UP000267418"/>
    </source>
</evidence>
<dbReference type="OrthoDB" id="8902091at2"/>
<accession>A0A431TLZ6</accession>
<reference evidence="1 2" key="1">
    <citation type="submission" date="2018-12" db="EMBL/GenBank/DDBJ databases">
        <title>The genome of Variovorax gossypii DSM 100435.</title>
        <authorList>
            <person name="Gao J."/>
            <person name="Sun J."/>
        </authorList>
    </citation>
    <scope>NUCLEOTIDE SEQUENCE [LARGE SCALE GENOMIC DNA]</scope>
    <source>
        <strain evidence="1 2">DSM 100435</strain>
    </source>
</reference>
<name>A0A431TLZ6_9BURK</name>
<protein>
    <recommendedName>
        <fullName evidence="3">DUF2917 domain-containing protein</fullName>
    </recommendedName>
</protein>
<dbReference type="EMBL" id="RXOE01000002">
    <property type="protein sequence ID" value="RTQ34678.1"/>
    <property type="molecule type" value="Genomic_DNA"/>
</dbReference>
<evidence type="ECO:0000313" key="1">
    <source>
        <dbReference type="EMBL" id="RTQ34678.1"/>
    </source>
</evidence>
<proteinExistence type="predicted"/>
<evidence type="ECO:0008006" key="3">
    <source>
        <dbReference type="Google" id="ProtNLM"/>
    </source>
</evidence>
<comment type="caution">
    <text evidence="1">The sequence shown here is derived from an EMBL/GenBank/DDBJ whole genome shotgun (WGS) entry which is preliminary data.</text>
</comment>
<dbReference type="RefSeq" id="WP_126469705.1">
    <property type="nucleotide sequence ID" value="NZ_RXOE01000002.1"/>
</dbReference>
<dbReference type="AlphaFoldDB" id="A0A431TLZ6"/>